<name>A0A3B1DJ43_9ZZZZ</name>
<accession>A0A3B1DJ43</accession>
<dbReference type="Gene3D" id="2.40.10.220">
    <property type="entry name" value="predicted glycosyltransferase like domains"/>
    <property type="match status" value="1"/>
</dbReference>
<sequence>MSENTDNTVCIERRRHERIEIKRPCKVLHNPTLRYMAAKTQDLSPGGAMLELSHHRPLAVGDQIDLLVDWDETGIVNKQTMLAATVVRVGESEGLRQRIGIAFDREQSVTMAA</sequence>
<gene>
    <name evidence="2" type="ORF">MNBD_PLANCTO03-1242</name>
</gene>
<dbReference type="SUPFAM" id="SSF141371">
    <property type="entry name" value="PilZ domain-like"/>
    <property type="match status" value="1"/>
</dbReference>
<organism evidence="2">
    <name type="scientific">hydrothermal vent metagenome</name>
    <dbReference type="NCBI Taxonomy" id="652676"/>
    <lineage>
        <taxon>unclassified sequences</taxon>
        <taxon>metagenomes</taxon>
        <taxon>ecological metagenomes</taxon>
    </lineage>
</organism>
<reference evidence="2" key="1">
    <citation type="submission" date="2018-06" db="EMBL/GenBank/DDBJ databases">
        <authorList>
            <person name="Zhirakovskaya E."/>
        </authorList>
    </citation>
    <scope>NUCLEOTIDE SEQUENCE</scope>
</reference>
<proteinExistence type="predicted"/>
<evidence type="ECO:0000313" key="2">
    <source>
        <dbReference type="EMBL" id="VAX42459.1"/>
    </source>
</evidence>
<dbReference type="GO" id="GO:0035438">
    <property type="term" value="F:cyclic-di-GMP binding"/>
    <property type="evidence" value="ECO:0007669"/>
    <property type="project" value="InterPro"/>
</dbReference>
<dbReference type="Pfam" id="PF07238">
    <property type="entry name" value="PilZ"/>
    <property type="match status" value="1"/>
</dbReference>
<dbReference type="AlphaFoldDB" id="A0A3B1DJ43"/>
<dbReference type="InterPro" id="IPR009875">
    <property type="entry name" value="PilZ_domain"/>
</dbReference>
<protein>
    <recommendedName>
        <fullName evidence="1">PilZ domain-containing protein</fullName>
    </recommendedName>
</protein>
<evidence type="ECO:0000259" key="1">
    <source>
        <dbReference type="Pfam" id="PF07238"/>
    </source>
</evidence>
<dbReference type="EMBL" id="UOGK01000694">
    <property type="protein sequence ID" value="VAX42459.1"/>
    <property type="molecule type" value="Genomic_DNA"/>
</dbReference>
<feature type="domain" description="PilZ" evidence="1">
    <location>
        <begin position="12"/>
        <end position="105"/>
    </location>
</feature>